<proteinExistence type="inferred from homology"/>
<evidence type="ECO:0000256" key="1">
    <source>
        <dbReference type="ARBA" id="ARBA00009670"/>
    </source>
</evidence>
<dbReference type="Pfam" id="PF03109">
    <property type="entry name" value="ABC1"/>
    <property type="match status" value="1"/>
</dbReference>
<dbReference type="RefSeq" id="WP_270897539.1">
    <property type="nucleotide sequence ID" value="NZ_JBHSPF010000018.1"/>
</dbReference>
<evidence type="ECO:0000313" key="5">
    <source>
        <dbReference type="Proteomes" id="UP001596143"/>
    </source>
</evidence>
<dbReference type="CDD" id="cd05121">
    <property type="entry name" value="ABC1_ADCK3-like"/>
    <property type="match status" value="1"/>
</dbReference>
<dbReference type="PANTHER" id="PTHR10566:SF113">
    <property type="entry name" value="PROTEIN ACTIVITY OF BC1 COMPLEX KINASE 7, CHLOROPLASTIC"/>
    <property type="match status" value="1"/>
</dbReference>
<dbReference type="PANTHER" id="PTHR10566">
    <property type="entry name" value="CHAPERONE-ACTIVITY OF BC1 COMPLEX CABC1 -RELATED"/>
    <property type="match status" value="1"/>
</dbReference>
<dbReference type="EMBL" id="JBHSPF010000018">
    <property type="protein sequence ID" value="MFC5628276.1"/>
    <property type="molecule type" value="Genomic_DNA"/>
</dbReference>
<feature type="domain" description="Protein kinase" evidence="3">
    <location>
        <begin position="126"/>
        <end position="447"/>
    </location>
</feature>
<keyword evidence="4" id="KW-0418">Kinase</keyword>
<dbReference type="Gene3D" id="1.10.510.10">
    <property type="entry name" value="Transferase(Phosphotransferase) domain 1"/>
    <property type="match status" value="1"/>
</dbReference>
<comment type="similarity">
    <text evidence="1">Belongs to the protein kinase superfamily. ADCK protein kinase family.</text>
</comment>
<keyword evidence="4" id="KW-0808">Transferase</keyword>
<sequence length="558" mass="64959">MALKQGLKHANRYRKIVTTLARHGFGYVLEEVGLFHILSLPKRIATATEEFQVHSIGKRIRRVLEELGPTYIKLGQLVSTRKDLFPPQIIEELEKLQDEVEPFSFDIVKETIESDLDDTIDELFLHFDKEPLAAASIGQVHVATLPDHTKVAVKVLRPNIREDVERDIDILRDLAKLLTQRFSWAKYYQLQDIVEEYVEAIRDEIDYYIEARNTEKMRNNMTEVPNVFIPETIDGYCSRRVLTMSFVEGLKIAEVEEQYTSEEKKRLARTLIDAFLHQVLMDGYFHSDPHPGNLLFVNKGKVAFIDFGQVGRLNKRMRKQFIDFVIALIRYDAYQVAQVIREMAHVPDTIDNEQFAEDVEYLLSKYYDRSFQDVRFGEAVNDIFFTAHRYDIQIYKEYAMLAKAIITLESVVEHLDPHISILEIAEPYGRILAKERWHPKSKIKEWIEEGNKQKEYLLDLPRELRDVLAKINKERIGIELNMPKVSIFLNKLDRISNRLSFSVILLAFSIIMVGLIIGSTFGDSTSLLVRLPVIEISFIVSFLMFLWLLYAIFKSGRF</sequence>
<dbReference type="InterPro" id="IPR050154">
    <property type="entry name" value="UbiB_kinase"/>
</dbReference>
<dbReference type="PROSITE" id="PS50011">
    <property type="entry name" value="PROTEIN_KINASE_DOM"/>
    <property type="match status" value="1"/>
</dbReference>
<feature type="transmembrane region" description="Helical" evidence="2">
    <location>
        <begin position="533"/>
        <end position="553"/>
    </location>
</feature>
<dbReference type="InterPro" id="IPR004147">
    <property type="entry name" value="ABC1_dom"/>
</dbReference>
<name>A0ABW0U7H3_9BACI</name>
<keyword evidence="2" id="KW-0812">Transmembrane</keyword>
<feature type="transmembrane region" description="Helical" evidence="2">
    <location>
        <begin position="499"/>
        <end position="521"/>
    </location>
</feature>
<dbReference type="SUPFAM" id="SSF56112">
    <property type="entry name" value="Protein kinase-like (PK-like)"/>
    <property type="match status" value="1"/>
</dbReference>
<dbReference type="Proteomes" id="UP001596143">
    <property type="component" value="Unassembled WGS sequence"/>
</dbReference>
<comment type="caution">
    <text evidence="4">The sequence shown here is derived from an EMBL/GenBank/DDBJ whole genome shotgun (WGS) entry which is preliminary data.</text>
</comment>
<reference evidence="5" key="1">
    <citation type="journal article" date="2019" name="Int. J. Syst. Evol. Microbiol.">
        <title>The Global Catalogue of Microorganisms (GCM) 10K type strain sequencing project: providing services to taxonomists for standard genome sequencing and annotation.</title>
        <authorList>
            <consortium name="The Broad Institute Genomics Platform"/>
            <consortium name="The Broad Institute Genome Sequencing Center for Infectious Disease"/>
            <person name="Wu L."/>
            <person name="Ma J."/>
        </authorList>
    </citation>
    <scope>NUCLEOTIDE SEQUENCE [LARGE SCALE GENOMIC DNA]</scope>
    <source>
        <strain evidence="5">CGMCC 1.15790</strain>
    </source>
</reference>
<keyword evidence="2" id="KW-1133">Transmembrane helix</keyword>
<accession>A0ABW0U7H3</accession>
<protein>
    <submittedName>
        <fullName evidence="4">ABC1 kinase family protein</fullName>
    </submittedName>
</protein>
<dbReference type="InterPro" id="IPR000719">
    <property type="entry name" value="Prot_kinase_dom"/>
</dbReference>
<keyword evidence="5" id="KW-1185">Reference proteome</keyword>
<gene>
    <name evidence="4" type="ORF">ACFPTR_05120</name>
</gene>
<evidence type="ECO:0000256" key="2">
    <source>
        <dbReference type="SAM" id="Phobius"/>
    </source>
</evidence>
<evidence type="ECO:0000313" key="4">
    <source>
        <dbReference type="EMBL" id="MFC5628276.1"/>
    </source>
</evidence>
<organism evidence="4 5">
    <name type="scientific">Aliibacillus thermotolerans</name>
    <dbReference type="NCBI Taxonomy" id="1834418"/>
    <lineage>
        <taxon>Bacteria</taxon>
        <taxon>Bacillati</taxon>
        <taxon>Bacillota</taxon>
        <taxon>Bacilli</taxon>
        <taxon>Bacillales</taxon>
        <taxon>Bacillaceae</taxon>
        <taxon>Aliibacillus</taxon>
    </lineage>
</organism>
<dbReference type="GO" id="GO:0016301">
    <property type="term" value="F:kinase activity"/>
    <property type="evidence" value="ECO:0007669"/>
    <property type="project" value="UniProtKB-KW"/>
</dbReference>
<dbReference type="InterPro" id="IPR011009">
    <property type="entry name" value="Kinase-like_dom_sf"/>
</dbReference>
<evidence type="ECO:0000259" key="3">
    <source>
        <dbReference type="PROSITE" id="PS50011"/>
    </source>
</evidence>
<keyword evidence="2" id="KW-0472">Membrane</keyword>